<accession>A0A3F2RE63</accession>
<dbReference type="PROSITE" id="PS50240">
    <property type="entry name" value="TRYPSIN_DOM"/>
    <property type="match status" value="1"/>
</dbReference>
<dbReference type="GO" id="GO:0004252">
    <property type="term" value="F:serine-type endopeptidase activity"/>
    <property type="evidence" value="ECO:0007669"/>
    <property type="project" value="InterPro"/>
</dbReference>
<dbReference type="Pfam" id="PF00089">
    <property type="entry name" value="Trypsin"/>
    <property type="match status" value="1"/>
</dbReference>
<dbReference type="SMART" id="SM00020">
    <property type="entry name" value="Tryp_SPc"/>
    <property type="match status" value="1"/>
</dbReference>
<sequence length="178" mass="19199">MRTVEDGPNQCAGALISPIHVLTSSSCMSRDIRWATIGLHFSNGTQDGERIKVVAMITHLKYKDYSNDFMVLELEKPSTFKPVALAAADDSGIGTGERVREVQSADVKFMSSEKCSKMAMQWCVRMDSRTKTHAGSPVIVKPSNGDQSAEDVLVGAVSWGLDCNAANVTSVLAWVSSA</sequence>
<dbReference type="InterPro" id="IPR001254">
    <property type="entry name" value="Trypsin_dom"/>
</dbReference>
<dbReference type="InterPro" id="IPR043504">
    <property type="entry name" value="Peptidase_S1_PA_chymotrypsin"/>
</dbReference>
<evidence type="ECO:0000256" key="1">
    <source>
        <dbReference type="ARBA" id="ARBA00004613"/>
    </source>
</evidence>
<dbReference type="GO" id="GO:0005576">
    <property type="term" value="C:extracellular region"/>
    <property type="evidence" value="ECO:0007669"/>
    <property type="project" value="UniProtKB-SubCell"/>
</dbReference>
<evidence type="ECO:0000259" key="7">
    <source>
        <dbReference type="PROSITE" id="PS50240"/>
    </source>
</evidence>
<keyword evidence="4" id="KW-0843">Virulence</keyword>
<dbReference type="PANTHER" id="PTHR24276:SF98">
    <property type="entry name" value="FI18310P1-RELATED"/>
    <property type="match status" value="1"/>
</dbReference>
<name>A0A3F2RE63_9STRA</name>
<gene>
    <name evidence="8" type="ORF">BBJ29_008651</name>
    <name evidence="9" type="ORF">BBP00_00008924</name>
</gene>
<dbReference type="EMBL" id="MBAD02001610">
    <property type="protein sequence ID" value="RLN53061.1"/>
    <property type="molecule type" value="Genomic_DNA"/>
</dbReference>
<dbReference type="OrthoDB" id="126896at2759"/>
<dbReference type="Proteomes" id="UP000284657">
    <property type="component" value="Unassembled WGS sequence"/>
</dbReference>
<reference evidence="10 11" key="1">
    <citation type="submission" date="2018-07" db="EMBL/GenBank/DDBJ databases">
        <title>Genome sequencing of oomycete isolates from Chile give support for New Zealand origin for Phytophthora kernoviae and make available the first Nothophytophthora sp. genome.</title>
        <authorList>
            <person name="Studholme D.J."/>
            <person name="Sanfuentes E."/>
            <person name="Panda P."/>
            <person name="Hill R."/>
            <person name="Sambles C."/>
            <person name="Grant M."/>
            <person name="Williams N.M."/>
            <person name="Mcdougal R.L."/>
        </authorList>
    </citation>
    <scope>NUCLEOTIDE SEQUENCE [LARGE SCALE GENOMIC DNA]</scope>
    <source>
        <strain evidence="9">Chile6</strain>
        <strain evidence="8">Chile7</strain>
    </source>
</reference>
<dbReference type="PROSITE" id="PS51257">
    <property type="entry name" value="PROKAR_LIPOPROTEIN"/>
    <property type="match status" value="1"/>
</dbReference>
<evidence type="ECO:0000313" key="9">
    <source>
        <dbReference type="EMBL" id="RLN54469.1"/>
    </source>
</evidence>
<evidence type="ECO:0000313" key="11">
    <source>
        <dbReference type="Proteomes" id="UP000284657"/>
    </source>
</evidence>
<dbReference type="AlphaFoldDB" id="A0A3F2RE63"/>
<dbReference type="PANTHER" id="PTHR24276">
    <property type="entry name" value="POLYSERASE-RELATED"/>
    <property type="match status" value="1"/>
</dbReference>
<dbReference type="InterPro" id="IPR009003">
    <property type="entry name" value="Peptidase_S1_PA"/>
</dbReference>
<evidence type="ECO:0000256" key="4">
    <source>
        <dbReference type="ARBA" id="ARBA00023026"/>
    </source>
</evidence>
<evidence type="ECO:0000256" key="3">
    <source>
        <dbReference type="ARBA" id="ARBA00022729"/>
    </source>
</evidence>
<evidence type="ECO:0000256" key="2">
    <source>
        <dbReference type="ARBA" id="ARBA00022525"/>
    </source>
</evidence>
<dbReference type="SUPFAM" id="SSF50494">
    <property type="entry name" value="Trypsin-like serine proteases"/>
    <property type="match status" value="1"/>
</dbReference>
<keyword evidence="2" id="KW-0964">Secreted</keyword>
<keyword evidence="3" id="KW-0732">Signal</keyword>
<dbReference type="GO" id="GO:0006508">
    <property type="term" value="P:proteolysis"/>
    <property type="evidence" value="ECO:0007669"/>
    <property type="project" value="InterPro"/>
</dbReference>
<evidence type="ECO:0000256" key="6">
    <source>
        <dbReference type="ARBA" id="ARBA00023180"/>
    </source>
</evidence>
<protein>
    <recommendedName>
        <fullName evidence="7">Peptidase S1 domain-containing protein</fullName>
    </recommendedName>
</protein>
<dbReference type="Proteomes" id="UP000277300">
    <property type="component" value="Unassembled WGS sequence"/>
</dbReference>
<dbReference type="InterPro" id="IPR050430">
    <property type="entry name" value="Peptidase_S1"/>
</dbReference>
<dbReference type="Gene3D" id="2.40.10.10">
    <property type="entry name" value="Trypsin-like serine proteases"/>
    <property type="match status" value="2"/>
</dbReference>
<organism evidence="9 10">
    <name type="scientific">Phytophthora kernoviae</name>
    <dbReference type="NCBI Taxonomy" id="325452"/>
    <lineage>
        <taxon>Eukaryota</taxon>
        <taxon>Sar</taxon>
        <taxon>Stramenopiles</taxon>
        <taxon>Oomycota</taxon>
        <taxon>Peronosporomycetes</taxon>
        <taxon>Peronosporales</taxon>
        <taxon>Peronosporaceae</taxon>
        <taxon>Phytophthora</taxon>
    </lineage>
</organism>
<dbReference type="EMBL" id="MBDO02000511">
    <property type="protein sequence ID" value="RLN54469.1"/>
    <property type="molecule type" value="Genomic_DNA"/>
</dbReference>
<evidence type="ECO:0000313" key="10">
    <source>
        <dbReference type="Proteomes" id="UP000277300"/>
    </source>
</evidence>
<comment type="caution">
    <text evidence="9">The sequence shown here is derived from an EMBL/GenBank/DDBJ whole genome shotgun (WGS) entry which is preliminary data.</text>
</comment>
<proteinExistence type="predicted"/>
<keyword evidence="6" id="KW-0325">Glycoprotein</keyword>
<evidence type="ECO:0000256" key="5">
    <source>
        <dbReference type="ARBA" id="ARBA00023157"/>
    </source>
</evidence>
<comment type="subcellular location">
    <subcellularLocation>
        <location evidence="1">Secreted</location>
    </subcellularLocation>
</comment>
<evidence type="ECO:0000313" key="8">
    <source>
        <dbReference type="EMBL" id="RLN53061.1"/>
    </source>
</evidence>
<keyword evidence="5" id="KW-1015">Disulfide bond</keyword>
<feature type="domain" description="Peptidase S1" evidence="7">
    <location>
        <begin position="1"/>
        <end position="178"/>
    </location>
</feature>